<organism evidence="3 4">
    <name type="scientific">Cohnella xylanilytica</name>
    <dbReference type="NCBI Taxonomy" id="557555"/>
    <lineage>
        <taxon>Bacteria</taxon>
        <taxon>Bacillati</taxon>
        <taxon>Bacillota</taxon>
        <taxon>Bacilli</taxon>
        <taxon>Bacillales</taxon>
        <taxon>Paenibacillaceae</taxon>
        <taxon>Cohnella</taxon>
    </lineage>
</organism>
<dbReference type="InterPro" id="IPR050553">
    <property type="entry name" value="Thioredoxin_ResA/DsbE_sf"/>
</dbReference>
<dbReference type="InterPro" id="IPR036249">
    <property type="entry name" value="Thioredoxin-like_sf"/>
</dbReference>
<dbReference type="Pfam" id="PF00578">
    <property type="entry name" value="AhpC-TSA"/>
    <property type="match status" value="1"/>
</dbReference>
<dbReference type="InterPro" id="IPR013766">
    <property type="entry name" value="Thioredoxin_domain"/>
</dbReference>
<dbReference type="PANTHER" id="PTHR42852:SF1">
    <property type="entry name" value="THIOREDOXIN-LIKE PROTEIN YNEN"/>
    <property type="match status" value="1"/>
</dbReference>
<accession>A0A841UD08</accession>
<dbReference type="Gene3D" id="3.40.30.10">
    <property type="entry name" value="Glutaredoxin"/>
    <property type="match status" value="1"/>
</dbReference>
<proteinExistence type="predicted"/>
<comment type="caution">
    <text evidence="3">The sequence shown here is derived from an EMBL/GenBank/DDBJ whole genome shotgun (WGS) entry which is preliminary data.</text>
</comment>
<evidence type="ECO:0000259" key="2">
    <source>
        <dbReference type="PROSITE" id="PS51352"/>
    </source>
</evidence>
<feature type="domain" description="Thioredoxin" evidence="2">
    <location>
        <begin position="47"/>
        <end position="187"/>
    </location>
</feature>
<dbReference type="GO" id="GO:0016209">
    <property type="term" value="F:antioxidant activity"/>
    <property type="evidence" value="ECO:0007669"/>
    <property type="project" value="InterPro"/>
</dbReference>
<dbReference type="InterPro" id="IPR000866">
    <property type="entry name" value="AhpC/TSA"/>
</dbReference>
<dbReference type="PANTHER" id="PTHR42852">
    <property type="entry name" value="THIOL:DISULFIDE INTERCHANGE PROTEIN DSBE"/>
    <property type="match status" value="1"/>
</dbReference>
<protein>
    <submittedName>
        <fullName evidence="3">TlpA family protein disulfide reductase</fullName>
    </submittedName>
</protein>
<name>A0A841UD08_9BACL</name>
<dbReference type="InterPro" id="IPR017937">
    <property type="entry name" value="Thioredoxin_CS"/>
</dbReference>
<evidence type="ECO:0000313" key="4">
    <source>
        <dbReference type="Proteomes" id="UP000553776"/>
    </source>
</evidence>
<dbReference type="AlphaFoldDB" id="A0A841UD08"/>
<sequence length="187" mass="20704">MKRNILILGAVIAVIALIVAFNWPDKGEAPAETKPGNAAAEQPAAGPKPGELAPAFKLTSIDEKTSYAVGGARDKVLIINFWASWCGPCDKEAPDLIELYEKYKDQVDLYAVNETKYDTVRGAKDFVKEKGLTFPVLMDKSGDVGDDYKVFSYPISFIVDREGVIRHRIEGPKPIEEWEKMLEEVLA</sequence>
<dbReference type="CDD" id="cd02966">
    <property type="entry name" value="TlpA_like_family"/>
    <property type="match status" value="1"/>
</dbReference>
<gene>
    <name evidence="3" type="ORF">H7B90_30900</name>
</gene>
<keyword evidence="1" id="KW-1015">Disulfide bond</keyword>
<dbReference type="EMBL" id="JACJVR010000141">
    <property type="protein sequence ID" value="MBB6695811.1"/>
    <property type="molecule type" value="Genomic_DNA"/>
</dbReference>
<evidence type="ECO:0000256" key="1">
    <source>
        <dbReference type="ARBA" id="ARBA00023157"/>
    </source>
</evidence>
<evidence type="ECO:0000313" key="3">
    <source>
        <dbReference type="EMBL" id="MBB6695811.1"/>
    </source>
</evidence>
<dbReference type="GO" id="GO:0016491">
    <property type="term" value="F:oxidoreductase activity"/>
    <property type="evidence" value="ECO:0007669"/>
    <property type="project" value="InterPro"/>
</dbReference>
<dbReference type="PROSITE" id="PS00194">
    <property type="entry name" value="THIOREDOXIN_1"/>
    <property type="match status" value="1"/>
</dbReference>
<dbReference type="Proteomes" id="UP000553776">
    <property type="component" value="Unassembled WGS sequence"/>
</dbReference>
<dbReference type="SUPFAM" id="SSF52833">
    <property type="entry name" value="Thioredoxin-like"/>
    <property type="match status" value="1"/>
</dbReference>
<dbReference type="PROSITE" id="PS51352">
    <property type="entry name" value="THIOREDOXIN_2"/>
    <property type="match status" value="1"/>
</dbReference>
<keyword evidence="4" id="KW-1185">Reference proteome</keyword>
<dbReference type="RefSeq" id="WP_185139762.1">
    <property type="nucleotide sequence ID" value="NZ_JACJVR010000141.1"/>
</dbReference>
<reference evidence="3 4" key="1">
    <citation type="submission" date="2020-08" db="EMBL/GenBank/DDBJ databases">
        <title>Cohnella phylogeny.</title>
        <authorList>
            <person name="Dunlap C."/>
        </authorList>
    </citation>
    <scope>NUCLEOTIDE SEQUENCE [LARGE SCALE GENOMIC DNA]</scope>
    <source>
        <strain evidence="3 4">DSM 25239</strain>
    </source>
</reference>